<feature type="region of interest" description="Disordered" evidence="1">
    <location>
        <begin position="184"/>
        <end position="221"/>
    </location>
</feature>
<organism evidence="2">
    <name type="scientific">Oryza sativa subsp. japonica</name>
    <name type="common">Rice</name>
    <dbReference type="NCBI Taxonomy" id="39947"/>
    <lineage>
        <taxon>Eukaryota</taxon>
        <taxon>Viridiplantae</taxon>
        <taxon>Streptophyta</taxon>
        <taxon>Embryophyta</taxon>
        <taxon>Tracheophyta</taxon>
        <taxon>Spermatophyta</taxon>
        <taxon>Magnoliopsida</taxon>
        <taxon>Liliopsida</taxon>
        <taxon>Poales</taxon>
        <taxon>Poaceae</taxon>
        <taxon>BOP clade</taxon>
        <taxon>Oryzoideae</taxon>
        <taxon>Oryzeae</taxon>
        <taxon>Oryzinae</taxon>
        <taxon>Oryza</taxon>
        <taxon>Oryza sativa</taxon>
    </lineage>
</organism>
<protein>
    <submittedName>
        <fullName evidence="2">Uncharacterized protein</fullName>
    </submittedName>
</protein>
<dbReference type="Proteomes" id="UP000817658">
    <property type="component" value="Chromosome 1"/>
</dbReference>
<feature type="compositionally biased region" description="Polar residues" evidence="1">
    <location>
        <begin position="211"/>
        <end position="221"/>
    </location>
</feature>
<name>Q5N971_ORYSJ</name>
<proteinExistence type="predicted"/>
<feature type="region of interest" description="Disordered" evidence="1">
    <location>
        <begin position="242"/>
        <end position="318"/>
    </location>
</feature>
<sequence>MELERRWRAHRPATQMEPRVGVNGGAVDGRRWCWSSRRQSGDHVADGHVAGDGVGAPAEGAPADHADGAPGGKSGDHVAGGRVSGGRVLLSPSGTSSLRRSHRRPPPPHSLGAQRQRRSYLDGIGGRRVSRRYPSRCSSYLLRVVELVVNSILNLVGPVTVILDSTSGSELRYASIADYPLLHDNGPPPPASTPYLHSRAKDHASSSSSSTQADAVSTQRTECTLSTAIRTRASSTTPCLELTTGAHRYGGDKGKRKEDREIEEEGGRDSYWPPLQDEATKRQPVSGAKSSRFAGDGNGSVVPAGKRRHPVEKKTNATERVDEKLEFEVMAVVTRSSPWLMEKRKR</sequence>
<evidence type="ECO:0000256" key="1">
    <source>
        <dbReference type="SAM" id="MobiDB-lite"/>
    </source>
</evidence>
<feature type="region of interest" description="Disordered" evidence="1">
    <location>
        <begin position="1"/>
        <end position="126"/>
    </location>
</feature>
<reference evidence="2" key="1">
    <citation type="journal article" date="2002" name="Nature">
        <title>The genome sequence and structure of rice chromosome 1.</title>
        <authorList>
            <person name="Sasaki T."/>
            <person name="Matsumoto T."/>
            <person name="Yamamoto K."/>
            <person name="Sakata K."/>
            <person name="Baba T."/>
            <person name="Katayose Y."/>
            <person name="Wu J."/>
            <person name="Niimura Y."/>
            <person name="Cheng Z."/>
            <person name="Nagamura Y."/>
            <person name="Antonio B.A."/>
            <person name="Kanamori H."/>
            <person name="Hosokawa S."/>
            <person name="Masukawa M."/>
            <person name="Arikawa K."/>
            <person name="Chiden Y."/>
            <person name="Hayashi M."/>
            <person name="Okamoto M."/>
            <person name="Ando T."/>
            <person name="Aoki H."/>
            <person name="Arita K."/>
            <person name="Hamada M."/>
            <person name="Harada C."/>
            <person name="Hijishita S."/>
            <person name="Honda M."/>
            <person name="Ichikawa Y."/>
            <person name="Idonuma A."/>
            <person name="Iijima M."/>
            <person name="Ikeda M."/>
            <person name="Ikeno M."/>
            <person name="Itoh S."/>
            <person name="Itoh T."/>
            <person name="Itoh Y."/>
            <person name="Itoh Y."/>
            <person name="Iwabuchi A."/>
            <person name="Kamiya K."/>
            <person name="Karasawa W."/>
            <person name="Katagiri S."/>
            <person name="Kikuta A."/>
            <person name="Kobayashi N."/>
            <person name="Kono I."/>
            <person name="Machita K."/>
            <person name="Maehara T."/>
            <person name="Mizuno H."/>
            <person name="Mizubayashi T."/>
            <person name="Mukai Y."/>
            <person name="Nagasaki H."/>
            <person name="Nakashima M."/>
            <person name="Nakama Y."/>
            <person name="Nakamichi Y."/>
            <person name="Nakamura M."/>
            <person name="Namiki N."/>
            <person name="Negishi M."/>
            <person name="Ohta I."/>
            <person name="Ono N."/>
            <person name="Saji S."/>
            <person name="Sakai K."/>
            <person name="Shibata M."/>
            <person name="Shimokawa T."/>
            <person name="Shomura A."/>
            <person name="Song J."/>
            <person name="Takazaki Y."/>
            <person name="Terasawa K."/>
            <person name="Tsuji K."/>
            <person name="Waki K."/>
            <person name="Yamagata H."/>
            <person name="Yamane H."/>
            <person name="Yoshiki S."/>
            <person name="Yoshihara R."/>
            <person name="Yukawa K."/>
            <person name="Zhong H."/>
            <person name="Iwama H."/>
            <person name="Endo T."/>
            <person name="Ito H."/>
            <person name="Hahn J.H."/>
            <person name="Kim H.I."/>
            <person name="Eun M.Y."/>
            <person name="Yano M."/>
            <person name="Jiang J."/>
            <person name="Gojobori T."/>
        </authorList>
    </citation>
    <scope>NUCLEOTIDE SEQUENCE [LARGE SCALE GENOMIC DNA]</scope>
</reference>
<accession>Q5N971</accession>
<gene>
    <name evidence="2" type="primary">P0677H08.3</name>
</gene>
<dbReference type="AlphaFoldDB" id="Q5N971"/>
<evidence type="ECO:0000313" key="2">
    <source>
        <dbReference type="EMBL" id="BAD81986.1"/>
    </source>
</evidence>
<dbReference type="EMBL" id="AP003286">
    <property type="protein sequence ID" value="BAD81986.1"/>
    <property type="molecule type" value="Genomic_DNA"/>
</dbReference>
<feature type="compositionally biased region" description="Basic and acidic residues" evidence="1">
    <location>
        <begin position="249"/>
        <end position="268"/>
    </location>
</feature>